<dbReference type="Proteomes" id="UP000199759">
    <property type="component" value="Unassembled WGS sequence"/>
</dbReference>
<keyword evidence="4" id="KW-1133">Transmembrane helix</keyword>
<keyword evidence="4" id="KW-0472">Membrane</keyword>
<organism evidence="6 7">
    <name type="scientific">Maricaulis salignorans</name>
    <dbReference type="NCBI Taxonomy" id="144026"/>
    <lineage>
        <taxon>Bacteria</taxon>
        <taxon>Pseudomonadati</taxon>
        <taxon>Pseudomonadota</taxon>
        <taxon>Alphaproteobacteria</taxon>
        <taxon>Maricaulales</taxon>
        <taxon>Maricaulaceae</taxon>
        <taxon>Maricaulis</taxon>
    </lineage>
</organism>
<keyword evidence="3 6" id="KW-0012">Acyltransferase</keyword>
<dbReference type="PANTHER" id="PTHR10434:SF40">
    <property type="entry name" value="1-ACYL-SN-GLYCEROL-3-PHOSPHATE ACYLTRANSFERASE"/>
    <property type="match status" value="1"/>
</dbReference>
<evidence type="ECO:0000313" key="6">
    <source>
        <dbReference type="EMBL" id="SDM60551.1"/>
    </source>
</evidence>
<evidence type="ECO:0000256" key="4">
    <source>
        <dbReference type="SAM" id="Phobius"/>
    </source>
</evidence>
<evidence type="ECO:0000256" key="3">
    <source>
        <dbReference type="ARBA" id="ARBA00023315"/>
    </source>
</evidence>
<sequence>MRSLIFNIAYYSISAIYAVVCAILALLPDRRILMHGIRSYARLTVLLMRWICGIRVEVRGTPPKNQPVILAAKHQSWGDGLVMMAKCGDVNFICGDHMLNYPLIGWVLKRCGAIVVSNQGGAEAKASLHDGVARSQGEGRARPILIYPEGHLTPVGTGMRYRSGAWLLSSQLDRPVVPVATNLGQCWPQQKWTKFSGIAVIEFLEPMAPSPDRDGFLAELETRVEARSRALEAEYSARPAESVFHPDQAA</sequence>
<dbReference type="CDD" id="cd07989">
    <property type="entry name" value="LPLAT_AGPAT-like"/>
    <property type="match status" value="1"/>
</dbReference>
<dbReference type="InterPro" id="IPR002123">
    <property type="entry name" value="Plipid/glycerol_acylTrfase"/>
</dbReference>
<accession>A0A1G9UKY4</accession>
<dbReference type="GO" id="GO:0006654">
    <property type="term" value="P:phosphatidic acid biosynthetic process"/>
    <property type="evidence" value="ECO:0007669"/>
    <property type="project" value="TreeGrafter"/>
</dbReference>
<dbReference type="SMART" id="SM00563">
    <property type="entry name" value="PlsC"/>
    <property type="match status" value="1"/>
</dbReference>
<dbReference type="GO" id="GO:0003841">
    <property type="term" value="F:1-acylglycerol-3-phosphate O-acyltransferase activity"/>
    <property type="evidence" value="ECO:0007669"/>
    <property type="project" value="TreeGrafter"/>
</dbReference>
<protein>
    <submittedName>
        <fullName evidence="6">1-acyl-sn-glycerol-3-phosphate acyltransferase</fullName>
    </submittedName>
</protein>
<dbReference type="SUPFAM" id="SSF69593">
    <property type="entry name" value="Glycerol-3-phosphate (1)-acyltransferase"/>
    <property type="match status" value="1"/>
</dbReference>
<reference evidence="6 7" key="1">
    <citation type="submission" date="2016-10" db="EMBL/GenBank/DDBJ databases">
        <authorList>
            <person name="de Groot N.N."/>
        </authorList>
    </citation>
    <scope>NUCLEOTIDE SEQUENCE [LARGE SCALE GENOMIC DNA]</scope>
    <source>
        <strain evidence="6 7">DSM 16077</strain>
    </source>
</reference>
<feature type="transmembrane region" description="Helical" evidence="4">
    <location>
        <begin position="6"/>
        <end position="27"/>
    </location>
</feature>
<dbReference type="OrthoDB" id="5290997at2"/>
<evidence type="ECO:0000313" key="7">
    <source>
        <dbReference type="Proteomes" id="UP000199759"/>
    </source>
</evidence>
<dbReference type="PANTHER" id="PTHR10434">
    <property type="entry name" value="1-ACYL-SN-GLYCEROL-3-PHOSPHATE ACYLTRANSFERASE"/>
    <property type="match status" value="1"/>
</dbReference>
<dbReference type="EMBL" id="FNHG01000015">
    <property type="protein sequence ID" value="SDM60551.1"/>
    <property type="molecule type" value="Genomic_DNA"/>
</dbReference>
<keyword evidence="2 6" id="KW-0808">Transferase</keyword>
<dbReference type="RefSeq" id="WP_091770944.1">
    <property type="nucleotide sequence ID" value="NZ_FNHG01000015.1"/>
</dbReference>
<dbReference type="AlphaFoldDB" id="A0A1G9UKY4"/>
<evidence type="ECO:0000259" key="5">
    <source>
        <dbReference type="SMART" id="SM00563"/>
    </source>
</evidence>
<dbReference type="STRING" id="144026.SAMN04488568_11566"/>
<name>A0A1G9UKY4_9PROT</name>
<keyword evidence="7" id="KW-1185">Reference proteome</keyword>
<feature type="domain" description="Phospholipid/glycerol acyltransferase" evidence="5">
    <location>
        <begin position="68"/>
        <end position="184"/>
    </location>
</feature>
<evidence type="ECO:0000256" key="2">
    <source>
        <dbReference type="ARBA" id="ARBA00022679"/>
    </source>
</evidence>
<proteinExistence type="predicted"/>
<keyword evidence="4" id="KW-0812">Transmembrane</keyword>
<gene>
    <name evidence="6" type="ORF">SAMN04488568_11566</name>
</gene>
<comment type="pathway">
    <text evidence="1">Lipid metabolism.</text>
</comment>
<evidence type="ECO:0000256" key="1">
    <source>
        <dbReference type="ARBA" id="ARBA00005189"/>
    </source>
</evidence>
<dbReference type="Pfam" id="PF01553">
    <property type="entry name" value="Acyltransferase"/>
    <property type="match status" value="1"/>
</dbReference>